<gene>
    <name evidence="1" type="ORF">R3P38DRAFT_814348</name>
</gene>
<dbReference type="Proteomes" id="UP001362999">
    <property type="component" value="Unassembled WGS sequence"/>
</dbReference>
<accession>A0AAW0BYI0</accession>
<protein>
    <submittedName>
        <fullName evidence="1">Uncharacterized protein</fullName>
    </submittedName>
</protein>
<evidence type="ECO:0000313" key="1">
    <source>
        <dbReference type="EMBL" id="KAK7031417.1"/>
    </source>
</evidence>
<dbReference type="EMBL" id="JAWWNJ010000024">
    <property type="protein sequence ID" value="KAK7031417.1"/>
    <property type="molecule type" value="Genomic_DNA"/>
</dbReference>
<organism evidence="1 2">
    <name type="scientific">Favolaschia claudopus</name>
    <dbReference type="NCBI Taxonomy" id="2862362"/>
    <lineage>
        <taxon>Eukaryota</taxon>
        <taxon>Fungi</taxon>
        <taxon>Dikarya</taxon>
        <taxon>Basidiomycota</taxon>
        <taxon>Agaricomycotina</taxon>
        <taxon>Agaricomycetes</taxon>
        <taxon>Agaricomycetidae</taxon>
        <taxon>Agaricales</taxon>
        <taxon>Marasmiineae</taxon>
        <taxon>Mycenaceae</taxon>
        <taxon>Favolaschia</taxon>
    </lineage>
</organism>
<sequence>MFRVVFPSLRSGGSGLLRSLGPTFQRRYLHSSRPPYWSRTLWSRADGSPRSKLRGAMTLFILIGMANVAVSWSTHEKHLPFLYENTTLTSLTNIRRIDSEQYSSVDFSSYLSSSDYYSLLTQCYPATKFDSFRPLLTFLEEADKMNEARSIMRTAAEQVHDILKAHKDHIWDTDTDESRKLSGEIMLVLMEAEYELMKILGAIVDDIKATILRLHLENMRTNAADKGEDPKMVG</sequence>
<dbReference type="AlphaFoldDB" id="A0AAW0BYI0"/>
<proteinExistence type="predicted"/>
<keyword evidence="2" id="KW-1185">Reference proteome</keyword>
<reference evidence="1 2" key="1">
    <citation type="journal article" date="2024" name="J Genomics">
        <title>Draft genome sequencing and assembly of Favolaschia claudopus CIRM-BRFM 2984 isolated from oak limbs.</title>
        <authorList>
            <person name="Navarro D."/>
            <person name="Drula E."/>
            <person name="Chaduli D."/>
            <person name="Cazenave R."/>
            <person name="Ahrendt S."/>
            <person name="Wang J."/>
            <person name="Lipzen A."/>
            <person name="Daum C."/>
            <person name="Barry K."/>
            <person name="Grigoriev I.V."/>
            <person name="Favel A."/>
            <person name="Rosso M.N."/>
            <person name="Martin F."/>
        </authorList>
    </citation>
    <scope>NUCLEOTIDE SEQUENCE [LARGE SCALE GENOMIC DNA]</scope>
    <source>
        <strain evidence="1 2">CIRM-BRFM 2984</strain>
    </source>
</reference>
<name>A0AAW0BYI0_9AGAR</name>
<comment type="caution">
    <text evidence="1">The sequence shown here is derived from an EMBL/GenBank/DDBJ whole genome shotgun (WGS) entry which is preliminary data.</text>
</comment>
<evidence type="ECO:0000313" key="2">
    <source>
        <dbReference type="Proteomes" id="UP001362999"/>
    </source>
</evidence>